<dbReference type="OrthoDB" id="4717569at2"/>
<reference evidence="6" key="1">
    <citation type="submission" date="2016-11" db="EMBL/GenBank/DDBJ databases">
        <authorList>
            <person name="Varghese N."/>
            <person name="Submissions S."/>
        </authorList>
    </citation>
    <scope>NUCLEOTIDE SEQUENCE [LARGE SCALE GENOMIC DNA]</scope>
    <source>
        <strain evidence="6">DSM 44671</strain>
    </source>
</reference>
<evidence type="ECO:0000313" key="6">
    <source>
        <dbReference type="Proteomes" id="UP000182740"/>
    </source>
</evidence>
<evidence type="ECO:0000256" key="3">
    <source>
        <dbReference type="ARBA" id="ARBA00023121"/>
    </source>
</evidence>
<dbReference type="Pfam" id="PF05719">
    <property type="entry name" value="GPP34"/>
    <property type="match status" value="1"/>
</dbReference>
<proteinExistence type="predicted"/>
<protein>
    <submittedName>
        <fullName evidence="5">Golgi phosphoprotein 3 (GPP34)</fullName>
    </submittedName>
</protein>
<accession>A0A1K1RUJ8</accession>
<dbReference type="InterPro" id="IPR038261">
    <property type="entry name" value="GPP34-like_sf"/>
</dbReference>
<gene>
    <name evidence="5" type="ORF">SAMN04489730_3944</name>
</gene>
<name>A0A1K1RUJ8_9PSEU</name>
<dbReference type="EMBL" id="FPJG01000006">
    <property type="protein sequence ID" value="SFW75500.1"/>
    <property type="molecule type" value="Genomic_DNA"/>
</dbReference>
<dbReference type="STRING" id="546364.SAMN04489730_3944"/>
<keyword evidence="4" id="KW-0472">Membrane</keyword>
<dbReference type="AlphaFoldDB" id="A0A1K1RUJ8"/>
<dbReference type="GO" id="GO:0070273">
    <property type="term" value="F:phosphatidylinositol-4-phosphate binding"/>
    <property type="evidence" value="ECO:0007669"/>
    <property type="project" value="InterPro"/>
</dbReference>
<evidence type="ECO:0000256" key="2">
    <source>
        <dbReference type="ARBA" id="ARBA00023034"/>
    </source>
</evidence>
<dbReference type="GO" id="GO:0005737">
    <property type="term" value="C:cytoplasm"/>
    <property type="evidence" value="ECO:0007669"/>
    <property type="project" value="UniProtKB-ARBA"/>
</dbReference>
<dbReference type="RefSeq" id="WP_072482051.1">
    <property type="nucleotide sequence ID" value="NZ_FPJG01000006.1"/>
</dbReference>
<dbReference type="Proteomes" id="UP000182740">
    <property type="component" value="Unassembled WGS sequence"/>
</dbReference>
<keyword evidence="2" id="KW-0333">Golgi apparatus</keyword>
<evidence type="ECO:0000313" key="5">
    <source>
        <dbReference type="EMBL" id="SFW75500.1"/>
    </source>
</evidence>
<comment type="subcellular location">
    <subcellularLocation>
        <location evidence="1">Golgi apparatus membrane</location>
        <topology evidence="1">Peripheral membrane protein</topology>
        <orientation evidence="1">Cytoplasmic side</orientation>
    </subcellularLocation>
</comment>
<keyword evidence="6" id="KW-1185">Reference proteome</keyword>
<evidence type="ECO:0000256" key="4">
    <source>
        <dbReference type="ARBA" id="ARBA00023136"/>
    </source>
</evidence>
<keyword evidence="3" id="KW-0446">Lipid-binding</keyword>
<evidence type="ECO:0000256" key="1">
    <source>
        <dbReference type="ARBA" id="ARBA00004255"/>
    </source>
</evidence>
<organism evidence="5 6">
    <name type="scientific">Amycolatopsis australiensis</name>
    <dbReference type="NCBI Taxonomy" id="546364"/>
    <lineage>
        <taxon>Bacteria</taxon>
        <taxon>Bacillati</taxon>
        <taxon>Actinomycetota</taxon>
        <taxon>Actinomycetes</taxon>
        <taxon>Pseudonocardiales</taxon>
        <taxon>Pseudonocardiaceae</taxon>
        <taxon>Amycolatopsis</taxon>
    </lineage>
</organism>
<dbReference type="InterPro" id="IPR008628">
    <property type="entry name" value="GPP34-like"/>
</dbReference>
<dbReference type="Gene3D" id="1.10.3630.10">
    <property type="entry name" value="yeast vps74-n-term truncation variant domain like"/>
    <property type="match status" value="1"/>
</dbReference>
<dbReference type="GO" id="GO:0012505">
    <property type="term" value="C:endomembrane system"/>
    <property type="evidence" value="ECO:0007669"/>
    <property type="project" value="UniProtKB-ARBA"/>
</dbReference>
<sequence>MTETPTAVHYRAYLLAYDVEKEDLYDRTRTAFLTRAGVLTELALRGNIADEDGDAVLVKADPTGDPVLDRLLAQIGNEKRSWKSWIRHDYKETLDQIEEQLVERKLLAVEEKKVLGVVPKTHVTVTDPAVAKALQEHAVEVLHGSTPAAEIGADDAALVALAAAGTVPSVVTRKESKGEYKDRIEELTDRVGEVAPGLEKALRGIRLTMIAAQGGLGFSG</sequence>